<keyword evidence="4" id="KW-1185">Reference proteome</keyword>
<protein>
    <recommendedName>
        <fullName evidence="5">Glutaredoxin-like protein</fullName>
    </recommendedName>
</protein>
<dbReference type="OrthoDB" id="2016230at2759"/>
<evidence type="ECO:0000313" key="4">
    <source>
        <dbReference type="Proteomes" id="UP000006727"/>
    </source>
</evidence>
<reference evidence="3" key="3">
    <citation type="submission" date="2020-12" db="UniProtKB">
        <authorList>
            <consortium name="EnsemblPlants"/>
        </authorList>
    </citation>
    <scope>IDENTIFICATION</scope>
</reference>
<feature type="region of interest" description="Disordered" evidence="1">
    <location>
        <begin position="83"/>
        <end position="102"/>
    </location>
</feature>
<evidence type="ECO:0000313" key="2">
    <source>
        <dbReference type="EMBL" id="PNR29124.1"/>
    </source>
</evidence>
<dbReference type="STRING" id="3218.A0A2K1IIM8"/>
<dbReference type="PANTHER" id="PTHR33558:SF1">
    <property type="entry name" value="GLUTAREDOXIN-LIKE PROTEIN C5ORF63 HOMOLOG"/>
    <property type="match status" value="1"/>
</dbReference>
<dbReference type="EnsemblPlants" id="Pp3c23_9240V3.2">
    <property type="protein sequence ID" value="Pp3c23_9240V3.2"/>
    <property type="gene ID" value="Pp3c23_9240"/>
</dbReference>
<dbReference type="EMBL" id="ABEU02000023">
    <property type="protein sequence ID" value="PNR29124.1"/>
    <property type="molecule type" value="Genomic_DNA"/>
</dbReference>
<dbReference type="SUPFAM" id="SSF52833">
    <property type="entry name" value="Thioredoxin-like"/>
    <property type="match status" value="1"/>
</dbReference>
<dbReference type="InterPro" id="IPR008554">
    <property type="entry name" value="Glutaredoxin-like"/>
</dbReference>
<dbReference type="InterPro" id="IPR036249">
    <property type="entry name" value="Thioredoxin-like_sf"/>
</dbReference>
<name>A0A2K1IIM8_PHYPA</name>
<organism evidence="2">
    <name type="scientific">Physcomitrium patens</name>
    <name type="common">Spreading-leaved earth moss</name>
    <name type="synonym">Physcomitrella patens</name>
    <dbReference type="NCBI Taxonomy" id="3218"/>
    <lineage>
        <taxon>Eukaryota</taxon>
        <taxon>Viridiplantae</taxon>
        <taxon>Streptophyta</taxon>
        <taxon>Embryophyta</taxon>
        <taxon>Bryophyta</taxon>
        <taxon>Bryophytina</taxon>
        <taxon>Bryopsida</taxon>
        <taxon>Funariidae</taxon>
        <taxon>Funariales</taxon>
        <taxon>Funariaceae</taxon>
        <taxon>Physcomitrium</taxon>
    </lineage>
</organism>
<dbReference type="Gene3D" id="3.40.30.10">
    <property type="entry name" value="Glutaredoxin"/>
    <property type="match status" value="1"/>
</dbReference>
<dbReference type="Proteomes" id="UP000006727">
    <property type="component" value="Chromosome 23"/>
</dbReference>
<dbReference type="RefSeq" id="XP_024362965.1">
    <property type="nucleotide sequence ID" value="XM_024507197.2"/>
</dbReference>
<sequence>MNLSSGIGLKLSRYVVRQNVPLLSVTCNFKLSVHDLRGARSGFTKGEELLANSQKREHFTWPGSFRSASSSSLLSTVRCSSTENRGSVVSGSSAEDLVSDERDGTEQLGRRRLVLYSKPGCCLCDALKEKMQLAFMLGGDNDLSDVELEVRDLTTNEEWERAYQYEIPVLARLRADNSEQVIPRFSPRLTVEQLQKKLAAALDSKK</sequence>
<dbReference type="KEGG" id="ppp:112276140"/>
<gene>
    <name evidence="3" type="primary">LOC112276140</name>
    <name evidence="2" type="ORF">PHYPA_027816</name>
</gene>
<dbReference type="AlphaFoldDB" id="A0A2K1IIM8"/>
<dbReference type="GeneID" id="112276140"/>
<dbReference type="EnsemblPlants" id="Pp3c23_9240V3.1">
    <property type="protein sequence ID" value="Pp3c23_9240V3.1"/>
    <property type="gene ID" value="Pp3c23_9240"/>
</dbReference>
<accession>A0A2K1IIM8</accession>
<dbReference type="Gramene" id="Pp3c23_9240V3.1">
    <property type="protein sequence ID" value="Pp3c23_9240V3.1"/>
    <property type="gene ID" value="Pp3c23_9240"/>
</dbReference>
<dbReference type="InterPro" id="IPR052565">
    <property type="entry name" value="Glutaredoxin-like_YDR286C"/>
</dbReference>
<dbReference type="PaxDb" id="3218-PP1S10_119V6.1"/>
<feature type="compositionally biased region" description="Polar residues" evidence="1">
    <location>
        <begin position="83"/>
        <end position="93"/>
    </location>
</feature>
<reference evidence="2 4" key="2">
    <citation type="journal article" date="2018" name="Plant J.">
        <title>The Physcomitrella patens chromosome-scale assembly reveals moss genome structure and evolution.</title>
        <authorList>
            <person name="Lang D."/>
            <person name="Ullrich K.K."/>
            <person name="Murat F."/>
            <person name="Fuchs J."/>
            <person name="Jenkins J."/>
            <person name="Haas F.B."/>
            <person name="Piednoel M."/>
            <person name="Gundlach H."/>
            <person name="Van Bel M."/>
            <person name="Meyberg R."/>
            <person name="Vives C."/>
            <person name="Morata J."/>
            <person name="Symeonidi A."/>
            <person name="Hiss M."/>
            <person name="Muchero W."/>
            <person name="Kamisugi Y."/>
            <person name="Saleh O."/>
            <person name="Blanc G."/>
            <person name="Decker E.L."/>
            <person name="van Gessel N."/>
            <person name="Grimwood J."/>
            <person name="Hayes R.D."/>
            <person name="Graham S.W."/>
            <person name="Gunter L.E."/>
            <person name="McDaniel S.F."/>
            <person name="Hoernstein S.N.W."/>
            <person name="Larsson A."/>
            <person name="Li F.W."/>
            <person name="Perroud P.F."/>
            <person name="Phillips J."/>
            <person name="Ranjan P."/>
            <person name="Rokshar D.S."/>
            <person name="Rothfels C.J."/>
            <person name="Schneider L."/>
            <person name="Shu S."/>
            <person name="Stevenson D.W."/>
            <person name="Thummler F."/>
            <person name="Tillich M."/>
            <person name="Villarreal Aguilar J.C."/>
            <person name="Widiez T."/>
            <person name="Wong G.K."/>
            <person name="Wymore A."/>
            <person name="Zhang Y."/>
            <person name="Zimmer A.D."/>
            <person name="Quatrano R.S."/>
            <person name="Mayer K.F.X."/>
            <person name="Goodstein D."/>
            <person name="Casacuberta J.M."/>
            <person name="Vandepoele K."/>
            <person name="Reski R."/>
            <person name="Cuming A.C."/>
            <person name="Tuskan G.A."/>
            <person name="Maumus F."/>
            <person name="Salse J."/>
            <person name="Schmutz J."/>
            <person name="Rensing S.A."/>
        </authorList>
    </citation>
    <scope>NUCLEOTIDE SEQUENCE [LARGE SCALE GENOMIC DNA]</scope>
    <source>
        <strain evidence="3 4">cv. Gransden 2004</strain>
    </source>
</reference>
<evidence type="ECO:0000256" key="1">
    <source>
        <dbReference type="SAM" id="MobiDB-lite"/>
    </source>
</evidence>
<proteinExistence type="predicted"/>
<dbReference type="Pfam" id="PF05768">
    <property type="entry name" value="Glrx-like"/>
    <property type="match status" value="1"/>
</dbReference>
<dbReference type="PANTHER" id="PTHR33558">
    <property type="entry name" value="GLUTAREDOXIN-LIKE PROTEIN C5ORF63 HOMOLOG"/>
    <property type="match status" value="1"/>
</dbReference>
<reference evidence="2 4" key="1">
    <citation type="journal article" date="2008" name="Science">
        <title>The Physcomitrella genome reveals evolutionary insights into the conquest of land by plants.</title>
        <authorList>
            <person name="Rensing S."/>
            <person name="Lang D."/>
            <person name="Zimmer A."/>
            <person name="Terry A."/>
            <person name="Salamov A."/>
            <person name="Shapiro H."/>
            <person name="Nishiyama T."/>
            <person name="Perroud P.-F."/>
            <person name="Lindquist E."/>
            <person name="Kamisugi Y."/>
            <person name="Tanahashi T."/>
            <person name="Sakakibara K."/>
            <person name="Fujita T."/>
            <person name="Oishi K."/>
            <person name="Shin-I T."/>
            <person name="Kuroki Y."/>
            <person name="Toyoda A."/>
            <person name="Suzuki Y."/>
            <person name="Hashimoto A."/>
            <person name="Yamaguchi K."/>
            <person name="Sugano A."/>
            <person name="Kohara Y."/>
            <person name="Fujiyama A."/>
            <person name="Anterola A."/>
            <person name="Aoki S."/>
            <person name="Ashton N."/>
            <person name="Barbazuk W.B."/>
            <person name="Barker E."/>
            <person name="Bennetzen J."/>
            <person name="Bezanilla M."/>
            <person name="Blankenship R."/>
            <person name="Cho S.H."/>
            <person name="Dutcher S."/>
            <person name="Estelle M."/>
            <person name="Fawcett J.A."/>
            <person name="Gundlach H."/>
            <person name="Hanada K."/>
            <person name="Heyl A."/>
            <person name="Hicks K.A."/>
            <person name="Hugh J."/>
            <person name="Lohr M."/>
            <person name="Mayer K."/>
            <person name="Melkozernov A."/>
            <person name="Murata T."/>
            <person name="Nelson D."/>
            <person name="Pils B."/>
            <person name="Prigge M."/>
            <person name="Reiss B."/>
            <person name="Renner T."/>
            <person name="Rombauts S."/>
            <person name="Rushton P."/>
            <person name="Sanderfoot A."/>
            <person name="Schween G."/>
            <person name="Shiu S.-H."/>
            <person name="Stueber K."/>
            <person name="Theodoulou F.L."/>
            <person name="Tu H."/>
            <person name="Van de Peer Y."/>
            <person name="Verrier P.J."/>
            <person name="Waters E."/>
            <person name="Wood A."/>
            <person name="Yang L."/>
            <person name="Cove D."/>
            <person name="Cuming A."/>
            <person name="Hasebe M."/>
            <person name="Lucas S."/>
            <person name="Mishler D.B."/>
            <person name="Reski R."/>
            <person name="Grigoriev I."/>
            <person name="Quatrano R.S."/>
            <person name="Boore J.L."/>
        </authorList>
    </citation>
    <scope>NUCLEOTIDE SEQUENCE [LARGE SCALE GENOMIC DNA]</scope>
    <source>
        <strain evidence="3 4">cv. Gransden 2004</strain>
    </source>
</reference>
<evidence type="ECO:0008006" key="5">
    <source>
        <dbReference type="Google" id="ProtNLM"/>
    </source>
</evidence>
<evidence type="ECO:0000313" key="3">
    <source>
        <dbReference type="EnsemblPlants" id="Pp3c23_9240V3.1"/>
    </source>
</evidence>
<dbReference type="Gramene" id="Pp3c23_9240V3.2">
    <property type="protein sequence ID" value="Pp3c23_9240V3.2"/>
    <property type="gene ID" value="Pp3c23_9240"/>
</dbReference>